<dbReference type="InterPro" id="IPR043502">
    <property type="entry name" value="DNA/RNA_pol_sf"/>
</dbReference>
<gene>
    <name evidence="2" type="primary">RTase_10</name>
    <name evidence="2" type="ORF">GWK47_031446</name>
</gene>
<dbReference type="Pfam" id="PF00078">
    <property type="entry name" value="RVT_1"/>
    <property type="match status" value="1"/>
</dbReference>
<evidence type="ECO:0000313" key="3">
    <source>
        <dbReference type="Proteomes" id="UP000770661"/>
    </source>
</evidence>
<sequence>MSTLWHQSLDRGRDTFVIALDIAGAFDRVWHSGLITKLRSMGVTGGLLHLLHDYLRNRSLSVAVNRHTSEEHPIGAGVPQGSVLGPLLWNVFFNDLLMLTPEAHAYADDCTLTFPCDSTDHRTTVALVNQVLETITSWGRRWQVDLAQDKTQVMLISRRHHPPATPIPPILLDGKVLLLQPTVNILGVEVNSTLSFTSHVRKTASEAAGRLNCVRRVSHLLDARGVTTLYAAQVRSLMEYAPLTWSSCPPSYLGLLDKVQNRAQRLISLKAAPDMQLAPLQPLQHRRDVTGLCVTYKILKQGAPHLAILRQPWATPHPYSTRDAHKRDQQLIVPFARTETFFRSFLPRYSRLWNRVVRQTDMHQAATLHIFKCAVNAWLMPSGHN</sequence>
<evidence type="ECO:0000313" key="2">
    <source>
        <dbReference type="EMBL" id="KAG0728918.1"/>
    </source>
</evidence>
<keyword evidence="3" id="KW-1185">Reference proteome</keyword>
<reference evidence="2" key="1">
    <citation type="submission" date="2020-07" db="EMBL/GenBank/DDBJ databases">
        <title>The High-quality genome of the commercially important snow crab, Chionoecetes opilio.</title>
        <authorList>
            <person name="Jeong J.-H."/>
            <person name="Ryu S."/>
        </authorList>
    </citation>
    <scope>NUCLEOTIDE SEQUENCE</scope>
    <source>
        <strain evidence="2">MADBK_172401_WGS</strain>
        <tissue evidence="2">Digestive gland</tissue>
    </source>
</reference>
<keyword evidence="2" id="KW-0695">RNA-directed DNA polymerase</keyword>
<dbReference type="PROSITE" id="PS50878">
    <property type="entry name" value="RT_POL"/>
    <property type="match status" value="1"/>
</dbReference>
<dbReference type="InterPro" id="IPR000477">
    <property type="entry name" value="RT_dom"/>
</dbReference>
<dbReference type="SUPFAM" id="SSF56672">
    <property type="entry name" value="DNA/RNA polymerases"/>
    <property type="match status" value="1"/>
</dbReference>
<keyword evidence="2" id="KW-0808">Transferase</keyword>
<feature type="domain" description="Reverse transcriptase" evidence="1">
    <location>
        <begin position="1"/>
        <end position="190"/>
    </location>
</feature>
<proteinExistence type="predicted"/>
<organism evidence="2 3">
    <name type="scientific">Chionoecetes opilio</name>
    <name type="common">Atlantic snow crab</name>
    <name type="synonym">Cancer opilio</name>
    <dbReference type="NCBI Taxonomy" id="41210"/>
    <lineage>
        <taxon>Eukaryota</taxon>
        <taxon>Metazoa</taxon>
        <taxon>Ecdysozoa</taxon>
        <taxon>Arthropoda</taxon>
        <taxon>Crustacea</taxon>
        <taxon>Multicrustacea</taxon>
        <taxon>Malacostraca</taxon>
        <taxon>Eumalacostraca</taxon>
        <taxon>Eucarida</taxon>
        <taxon>Decapoda</taxon>
        <taxon>Pleocyemata</taxon>
        <taxon>Brachyura</taxon>
        <taxon>Eubrachyura</taxon>
        <taxon>Majoidea</taxon>
        <taxon>Majidae</taxon>
        <taxon>Chionoecetes</taxon>
    </lineage>
</organism>
<dbReference type="PANTHER" id="PTHR33332">
    <property type="entry name" value="REVERSE TRANSCRIPTASE DOMAIN-CONTAINING PROTEIN"/>
    <property type="match status" value="1"/>
</dbReference>
<comment type="caution">
    <text evidence="2">The sequence shown here is derived from an EMBL/GenBank/DDBJ whole genome shotgun (WGS) entry which is preliminary data.</text>
</comment>
<keyword evidence="2" id="KW-0548">Nucleotidyltransferase</keyword>
<dbReference type="OrthoDB" id="6382830at2759"/>
<dbReference type="GO" id="GO:0003964">
    <property type="term" value="F:RNA-directed DNA polymerase activity"/>
    <property type="evidence" value="ECO:0007669"/>
    <property type="project" value="UniProtKB-KW"/>
</dbReference>
<protein>
    <submittedName>
        <fullName evidence="2">Putative RNA-directed DNA polymerase from transposon BS</fullName>
    </submittedName>
</protein>
<dbReference type="AlphaFoldDB" id="A0A8J4YIW4"/>
<evidence type="ECO:0000259" key="1">
    <source>
        <dbReference type="PROSITE" id="PS50878"/>
    </source>
</evidence>
<dbReference type="EMBL" id="JACEEZ010001674">
    <property type="protein sequence ID" value="KAG0728918.1"/>
    <property type="molecule type" value="Genomic_DNA"/>
</dbReference>
<dbReference type="Proteomes" id="UP000770661">
    <property type="component" value="Unassembled WGS sequence"/>
</dbReference>
<accession>A0A8J4YIW4</accession>
<name>A0A8J4YIW4_CHIOP</name>